<dbReference type="EnsemblMetazoa" id="AALFPA23_009993.R13856">
    <property type="protein sequence ID" value="AALFPA23_009993.P13856"/>
    <property type="gene ID" value="AALFPA23_009993"/>
</dbReference>
<reference evidence="3" key="1">
    <citation type="journal article" date="2015" name="Proc. Natl. Acad. Sci. U.S.A.">
        <title>Genome sequence of the Asian Tiger mosquito, Aedes albopictus, reveals insights into its biology, genetics, and evolution.</title>
        <authorList>
            <person name="Chen X.G."/>
            <person name="Jiang X."/>
            <person name="Gu J."/>
            <person name="Xu M."/>
            <person name="Wu Y."/>
            <person name="Deng Y."/>
            <person name="Zhang C."/>
            <person name="Bonizzoni M."/>
            <person name="Dermauw W."/>
            <person name="Vontas J."/>
            <person name="Armbruster P."/>
            <person name="Huang X."/>
            <person name="Yang Y."/>
            <person name="Zhang H."/>
            <person name="He W."/>
            <person name="Peng H."/>
            <person name="Liu Y."/>
            <person name="Wu K."/>
            <person name="Chen J."/>
            <person name="Lirakis M."/>
            <person name="Topalis P."/>
            <person name="Van Leeuwen T."/>
            <person name="Hall A.B."/>
            <person name="Jiang X."/>
            <person name="Thorpe C."/>
            <person name="Mueller R.L."/>
            <person name="Sun C."/>
            <person name="Waterhouse R.M."/>
            <person name="Yan G."/>
            <person name="Tu Z.J."/>
            <person name="Fang X."/>
            <person name="James A.A."/>
        </authorList>
    </citation>
    <scope>NUCLEOTIDE SEQUENCE [LARGE SCALE GENOMIC DNA]</scope>
    <source>
        <strain evidence="3">Foshan</strain>
    </source>
</reference>
<proteinExistence type="predicted"/>
<evidence type="ECO:0000256" key="1">
    <source>
        <dbReference type="SAM" id="MobiDB-lite"/>
    </source>
</evidence>
<evidence type="ECO:0008006" key="4">
    <source>
        <dbReference type="Google" id="ProtNLM"/>
    </source>
</evidence>
<keyword evidence="3" id="KW-1185">Reference proteome</keyword>
<dbReference type="Proteomes" id="UP000069940">
    <property type="component" value="Unassembled WGS sequence"/>
</dbReference>
<protein>
    <recommendedName>
        <fullName evidence="4">Secreted protein</fullName>
    </recommendedName>
</protein>
<dbReference type="GeneID" id="109415651"/>
<name>A0ABM1YKH0_AEDAL</name>
<sequence>MIETVTVALTLQLRCEEIPPDNDIRNSYARTVCFIATKENCLGVFRGQQTAPAPFRDSSSHSDMDQPKLEIMLSVDEENALTLYEELERTDINTLNLNVDCCCGLLRTSPFHQPKSKSNSRERLRADSGVSSEDEAYADSCSHTSEHNSECRELECDHDHEHHIFHLRPSSSGARYGHRSKSSLSRRNDRYRSFGLLESNILNSFQLQNYRRKTTGGYDSGSFSGQTSYSSTTSSMIEDISDKIEEIGKLDTNIHSLMYKSVEVHNDILSLEATTNRLLADTRKLSDDLDDVRYLDELITILNGDIGPVIHREWPYQILFDTPIEEGTAVT</sequence>
<evidence type="ECO:0000313" key="2">
    <source>
        <dbReference type="EnsemblMetazoa" id="AALFPA23_009993.P13856"/>
    </source>
</evidence>
<organism evidence="2 3">
    <name type="scientific">Aedes albopictus</name>
    <name type="common">Asian tiger mosquito</name>
    <name type="synonym">Stegomyia albopicta</name>
    <dbReference type="NCBI Taxonomy" id="7160"/>
    <lineage>
        <taxon>Eukaryota</taxon>
        <taxon>Metazoa</taxon>
        <taxon>Ecdysozoa</taxon>
        <taxon>Arthropoda</taxon>
        <taxon>Hexapoda</taxon>
        <taxon>Insecta</taxon>
        <taxon>Pterygota</taxon>
        <taxon>Neoptera</taxon>
        <taxon>Endopterygota</taxon>
        <taxon>Diptera</taxon>
        <taxon>Nematocera</taxon>
        <taxon>Culicoidea</taxon>
        <taxon>Culicidae</taxon>
        <taxon>Culicinae</taxon>
        <taxon>Aedini</taxon>
        <taxon>Aedes</taxon>
        <taxon>Stegomyia</taxon>
    </lineage>
</organism>
<evidence type="ECO:0000313" key="3">
    <source>
        <dbReference type="Proteomes" id="UP000069940"/>
    </source>
</evidence>
<feature type="region of interest" description="Disordered" evidence="1">
    <location>
        <begin position="112"/>
        <end position="144"/>
    </location>
</feature>
<dbReference type="RefSeq" id="XP_029727703.2">
    <property type="nucleotide sequence ID" value="XM_029871843.2"/>
</dbReference>
<reference evidence="2" key="2">
    <citation type="submission" date="2025-05" db="UniProtKB">
        <authorList>
            <consortium name="EnsemblMetazoa"/>
        </authorList>
    </citation>
    <scope>IDENTIFICATION</scope>
    <source>
        <strain evidence="2">Foshan</strain>
    </source>
</reference>
<accession>A0ABM1YKH0</accession>